<dbReference type="CDD" id="cd18808">
    <property type="entry name" value="SF1_C_Upf1"/>
    <property type="match status" value="1"/>
</dbReference>
<dbReference type="FunFam" id="3.40.50.300:FF:001941">
    <property type="entry name" value="Mov10 RISC complex RNA helicase"/>
    <property type="match status" value="1"/>
</dbReference>
<dbReference type="GO" id="GO:0032574">
    <property type="term" value="F:5'-3' RNA helicase activity"/>
    <property type="evidence" value="ECO:0007669"/>
    <property type="project" value="InterPro"/>
</dbReference>
<dbReference type="InterPro" id="IPR026122">
    <property type="entry name" value="MOV-10/SDE3_DEXXQ/H-box"/>
</dbReference>
<dbReference type="EC" id="3.6.4.13" evidence="3"/>
<evidence type="ECO:0000313" key="15">
    <source>
        <dbReference type="Proteomes" id="UP000812440"/>
    </source>
</evidence>
<keyword evidence="7" id="KW-0347">Helicase</keyword>
<dbReference type="GO" id="GO:0003723">
    <property type="term" value="F:RNA binding"/>
    <property type="evidence" value="ECO:0007669"/>
    <property type="project" value="UniProtKB-KW"/>
</dbReference>
<evidence type="ECO:0000256" key="11">
    <source>
        <dbReference type="ARBA" id="ARBA00047984"/>
    </source>
</evidence>
<dbReference type="InterPro" id="IPR041677">
    <property type="entry name" value="DNA2/NAM7_AAA_11"/>
</dbReference>
<dbReference type="CDD" id="cd18038">
    <property type="entry name" value="DEXXQc_Helz-like"/>
    <property type="match status" value="1"/>
</dbReference>
<dbReference type="InterPro" id="IPR049077">
    <property type="entry name" value="MOV-10_Ig-like"/>
</dbReference>
<evidence type="ECO:0000313" key="14">
    <source>
        <dbReference type="EMBL" id="KAG8450910.1"/>
    </source>
</evidence>
<keyword evidence="6" id="KW-0378">Hydrolase</keyword>
<proteinExistence type="inferred from homology"/>
<evidence type="ECO:0000256" key="1">
    <source>
        <dbReference type="ARBA" id="ARBA00004201"/>
    </source>
</evidence>
<evidence type="ECO:0000256" key="7">
    <source>
        <dbReference type="ARBA" id="ARBA00022806"/>
    </source>
</evidence>
<dbReference type="Pfam" id="PF13087">
    <property type="entry name" value="AAA_12"/>
    <property type="match status" value="1"/>
</dbReference>
<comment type="caution">
    <text evidence="14">The sequence shown here is derived from an EMBL/GenBank/DDBJ whole genome shotgun (WGS) entry which is preliminary data.</text>
</comment>
<dbReference type="FunFam" id="3.40.50.300:FF:000608">
    <property type="entry name" value="Mov10 RISC complex RNA helicase"/>
    <property type="match status" value="1"/>
</dbReference>
<dbReference type="InterPro" id="IPR027417">
    <property type="entry name" value="P-loop_NTPase"/>
</dbReference>
<comment type="similarity">
    <text evidence="2">Belongs to the DNA2/NAM7 helicase family. SDE3 subfamily.</text>
</comment>
<dbReference type="GO" id="GO:0000932">
    <property type="term" value="C:P-body"/>
    <property type="evidence" value="ECO:0007669"/>
    <property type="project" value="UniProtKB-SubCell"/>
</dbReference>
<keyword evidence="4" id="KW-0963">Cytoplasm</keyword>
<accession>A0A8T2K5J3</accession>
<dbReference type="InterPro" id="IPR003593">
    <property type="entry name" value="AAA+_ATPase"/>
</dbReference>
<gene>
    <name evidence="14" type="ORF">GDO86_003254</name>
</gene>
<dbReference type="InterPro" id="IPR049080">
    <property type="entry name" value="MOV-10-like_beta-barrel"/>
</dbReference>
<comment type="catalytic activity">
    <reaction evidence="11">
        <text>ATP + H2O = ADP + phosphate + H(+)</text>
        <dbReference type="Rhea" id="RHEA:13065"/>
        <dbReference type="ChEBI" id="CHEBI:15377"/>
        <dbReference type="ChEBI" id="CHEBI:15378"/>
        <dbReference type="ChEBI" id="CHEBI:30616"/>
        <dbReference type="ChEBI" id="CHEBI:43474"/>
        <dbReference type="ChEBI" id="CHEBI:456216"/>
        <dbReference type="EC" id="3.6.4.13"/>
    </reaction>
</comment>
<name>A0A8T2K5J3_9PIPI</name>
<keyword evidence="10" id="KW-0943">RNA-mediated gene silencing</keyword>
<evidence type="ECO:0000256" key="12">
    <source>
        <dbReference type="SAM" id="MobiDB-lite"/>
    </source>
</evidence>
<dbReference type="Pfam" id="PF21632">
    <property type="entry name" value="MOV-10_N"/>
    <property type="match status" value="1"/>
</dbReference>
<protein>
    <recommendedName>
        <fullName evidence="3">RNA helicase</fullName>
        <ecNumber evidence="3">3.6.4.13</ecNumber>
    </recommendedName>
</protein>
<organism evidence="14 15">
    <name type="scientific">Hymenochirus boettgeri</name>
    <name type="common">Congo dwarf clawed frog</name>
    <dbReference type="NCBI Taxonomy" id="247094"/>
    <lineage>
        <taxon>Eukaryota</taxon>
        <taxon>Metazoa</taxon>
        <taxon>Chordata</taxon>
        <taxon>Craniata</taxon>
        <taxon>Vertebrata</taxon>
        <taxon>Euteleostomi</taxon>
        <taxon>Amphibia</taxon>
        <taxon>Batrachia</taxon>
        <taxon>Anura</taxon>
        <taxon>Pipoidea</taxon>
        <taxon>Pipidae</taxon>
        <taxon>Pipinae</taxon>
        <taxon>Hymenochirus</taxon>
    </lineage>
</organism>
<feature type="region of interest" description="Disordered" evidence="12">
    <location>
        <begin position="1"/>
        <end position="24"/>
    </location>
</feature>
<evidence type="ECO:0000256" key="10">
    <source>
        <dbReference type="ARBA" id="ARBA00023158"/>
    </source>
</evidence>
<dbReference type="AlphaFoldDB" id="A0A8T2K5J3"/>
<evidence type="ECO:0000256" key="6">
    <source>
        <dbReference type="ARBA" id="ARBA00022801"/>
    </source>
</evidence>
<dbReference type="InterPro" id="IPR041679">
    <property type="entry name" value="DNA2/NAM7-like_C"/>
</dbReference>
<dbReference type="Pfam" id="PF21635">
    <property type="entry name" value="Mov-10_helical"/>
    <property type="match status" value="1"/>
</dbReference>
<reference evidence="14" key="1">
    <citation type="thesis" date="2020" institute="ProQuest LLC" country="789 East Eisenhower Parkway, Ann Arbor, MI, USA">
        <title>Comparative Genomics and Chromosome Evolution.</title>
        <authorList>
            <person name="Mudd A.B."/>
        </authorList>
    </citation>
    <scope>NUCLEOTIDE SEQUENCE</scope>
    <source>
        <strain evidence="14">Female2</strain>
        <tissue evidence="14">Blood</tissue>
    </source>
</reference>
<dbReference type="Pfam" id="PF13086">
    <property type="entry name" value="AAA_11"/>
    <property type="match status" value="2"/>
</dbReference>
<dbReference type="Pfam" id="PF21633">
    <property type="entry name" value="MOV-10_Ig-like"/>
    <property type="match status" value="1"/>
</dbReference>
<evidence type="ECO:0000256" key="8">
    <source>
        <dbReference type="ARBA" id="ARBA00022840"/>
    </source>
</evidence>
<keyword evidence="15" id="KW-1185">Reference proteome</keyword>
<dbReference type="Pfam" id="PF21634">
    <property type="entry name" value="MOV-10_beta-barrel"/>
    <property type="match status" value="1"/>
</dbReference>
<dbReference type="Proteomes" id="UP000812440">
    <property type="component" value="Chromosome 2"/>
</dbReference>
<dbReference type="PANTHER" id="PTHR45418:SF1">
    <property type="entry name" value="CANCER_TESTIS ANTIGEN 55"/>
    <property type="match status" value="1"/>
</dbReference>
<keyword evidence="9" id="KW-0694">RNA-binding</keyword>
<keyword evidence="8" id="KW-0067">ATP-binding</keyword>
<dbReference type="EMBL" id="JAACNH010000002">
    <property type="protein sequence ID" value="KAG8450910.1"/>
    <property type="molecule type" value="Genomic_DNA"/>
</dbReference>
<sequence>MSEKQKASRKRISEARQTGEQFVQYLKDTERGDVRNKPELKVIYEEFKQRDAQKKPNFSSAMYALKISGRAHVKKNTITFTNEVVMKRRMKLTDQYWAMRRDTERTSKSAEQPITDGSNYKKSQARKIVKWIKENRSQFIYKNEIHISSDYDLNDGRIRFTCMPNKEIILSINIENKSSKPVTFIQHKVLRRMNVFSFNDAQNVSKSAPLVLNQGDKYEISVRCFTQYYGYYPVTLVFEFMTENNESRRFYVGRFLSAVCNSKLMEELKPTSKYVPYQKDLFKPTERIEEEGFPPEHSVNSSLEMEIPLGQYNPPNHLRNSIRDLSASKKEDRDLLVSSLDFSNYNQKFHLLLHLEEIQMEIDIRKYDRNDQQMEIDKENKRLLTLKVPGVAENRPSVLKGDHLFVTFSNERGKPGIISYKGYVHGVELERVKLGFSRKLMDKFLPGMRFDVTFTFSRLPLRVQHRAVDLVKENSLREIIFPTFSYGEKMVDVDKLCLYDQSLEGNKEQYNAVKYILSGLSRPAPYIIFGPPGTGKTVTLVEAMKQVLKYVPKACILACAPSNSAADLLCERLLKHLDHREIYRIIATSRDVQTLPEDIKMCCNLDKSGKNYIYPCKDELKQYKVIITTFITASRLVGANFPNGHFTHVFIDEAGHAVEPECITAVAGILDMMDKCTNAYGGQLVLAGDQQQLGPVLRSPIAINHGLGISLLERLMTQNSLYLKKDGIYNPQFVSKLLKNYRSHPSILKVPNELFYDNELQNSANEIITHCYCKWEHLPKKGFPVIFHGVLGKDEREEKSPSFFNTLEIQELMSYIEALLKTQGKKGLAKITPKEIGIISPYRKQVEKIRKAVKKTFGHISRINDLKIGSVEEFQGQERKVILVSTVRSSKDYVRFDEDFSLGFLKNPKRFNVTITRAKSLLILVGNPLILGKDEIWSRFLTFCSEFGGYKGPSLEGNKLDENDITELFSHLDLNQPPPGETTGESFVQQQVEPGWRHEL</sequence>
<feature type="compositionally biased region" description="Basic and acidic residues" evidence="12">
    <location>
        <begin position="1"/>
        <end position="14"/>
    </location>
</feature>
<dbReference type="SMART" id="SM00382">
    <property type="entry name" value="AAA"/>
    <property type="match status" value="1"/>
</dbReference>
<evidence type="ECO:0000259" key="13">
    <source>
        <dbReference type="SMART" id="SM00382"/>
    </source>
</evidence>
<feature type="domain" description="AAA+ ATPase" evidence="13">
    <location>
        <begin position="522"/>
        <end position="727"/>
    </location>
</feature>
<dbReference type="GO" id="GO:0016787">
    <property type="term" value="F:hydrolase activity"/>
    <property type="evidence" value="ECO:0007669"/>
    <property type="project" value="UniProtKB-KW"/>
</dbReference>
<comment type="subcellular location">
    <subcellularLocation>
        <location evidence="1">Cytoplasm</location>
        <location evidence="1">P-body</location>
    </subcellularLocation>
</comment>
<evidence type="ECO:0000256" key="4">
    <source>
        <dbReference type="ARBA" id="ARBA00022490"/>
    </source>
</evidence>
<dbReference type="OrthoDB" id="6513042at2759"/>
<dbReference type="GO" id="GO:0005524">
    <property type="term" value="F:ATP binding"/>
    <property type="evidence" value="ECO:0007669"/>
    <property type="project" value="UniProtKB-KW"/>
</dbReference>
<evidence type="ECO:0000256" key="3">
    <source>
        <dbReference type="ARBA" id="ARBA00012552"/>
    </source>
</evidence>
<dbReference type="InterPro" id="IPR049075">
    <property type="entry name" value="MOV-10_N"/>
</dbReference>
<evidence type="ECO:0000256" key="9">
    <source>
        <dbReference type="ARBA" id="ARBA00022884"/>
    </source>
</evidence>
<dbReference type="PANTHER" id="PTHR45418">
    <property type="entry name" value="CANCER/TESTIS ANTIGEN 55"/>
    <property type="match status" value="1"/>
</dbReference>
<dbReference type="InterPro" id="IPR049079">
    <property type="entry name" value="Mov-10_helical"/>
</dbReference>
<dbReference type="SUPFAM" id="SSF52540">
    <property type="entry name" value="P-loop containing nucleoside triphosphate hydrolases"/>
    <property type="match status" value="1"/>
</dbReference>
<dbReference type="Gene3D" id="3.40.50.300">
    <property type="entry name" value="P-loop containing nucleotide triphosphate hydrolases"/>
    <property type="match status" value="2"/>
</dbReference>
<dbReference type="InterPro" id="IPR047187">
    <property type="entry name" value="SF1_C_Upf1"/>
</dbReference>
<dbReference type="GO" id="GO:0031047">
    <property type="term" value="P:regulatory ncRNA-mediated gene silencing"/>
    <property type="evidence" value="ECO:0007669"/>
    <property type="project" value="UniProtKB-KW"/>
</dbReference>
<keyword evidence="5" id="KW-0547">Nucleotide-binding</keyword>
<evidence type="ECO:0000256" key="5">
    <source>
        <dbReference type="ARBA" id="ARBA00022741"/>
    </source>
</evidence>
<evidence type="ECO:0000256" key="2">
    <source>
        <dbReference type="ARBA" id="ARBA00005601"/>
    </source>
</evidence>